<keyword evidence="14" id="KW-1185">Reference proteome</keyword>
<evidence type="ECO:0000256" key="9">
    <source>
        <dbReference type="SAM" id="MobiDB-lite"/>
    </source>
</evidence>
<keyword evidence="8" id="KW-1015">Disulfide bond</keyword>
<keyword evidence="8" id="KW-0458">Lysosome</keyword>
<dbReference type="OMA" id="TTKHPNT"/>
<feature type="region of interest" description="Disordered" evidence="9">
    <location>
        <begin position="49"/>
        <end position="183"/>
    </location>
</feature>
<dbReference type="Ensembl" id="ENSGMOT00000033944.1">
    <property type="protein sequence ID" value="ENSGMOP00000059040.1"/>
    <property type="gene ID" value="ENSGMOG00000025276.1"/>
</dbReference>
<dbReference type="Proteomes" id="UP000694546">
    <property type="component" value="Chromosome 17"/>
</dbReference>
<feature type="chain" id="PRO_5047472379" description="Lysosome-associated membrane glycoprotein 2-like luminal domain-containing protein" evidence="11">
    <location>
        <begin position="19"/>
        <end position="385"/>
    </location>
</feature>
<organism evidence="13 14">
    <name type="scientific">Gadus morhua</name>
    <name type="common">Atlantic cod</name>
    <dbReference type="NCBI Taxonomy" id="8049"/>
    <lineage>
        <taxon>Eukaryota</taxon>
        <taxon>Metazoa</taxon>
        <taxon>Chordata</taxon>
        <taxon>Craniata</taxon>
        <taxon>Vertebrata</taxon>
        <taxon>Euteleostomi</taxon>
        <taxon>Actinopterygii</taxon>
        <taxon>Neopterygii</taxon>
        <taxon>Teleostei</taxon>
        <taxon>Neoteleostei</taxon>
        <taxon>Acanthomorphata</taxon>
        <taxon>Zeiogadaria</taxon>
        <taxon>Gadariae</taxon>
        <taxon>Gadiformes</taxon>
        <taxon>Gadoidei</taxon>
        <taxon>Gadidae</taxon>
        <taxon>Gadus</taxon>
    </lineage>
</organism>
<keyword evidence="2 8" id="KW-0812">Transmembrane</keyword>
<feature type="disulfide bond" evidence="8">
    <location>
        <begin position="306"/>
        <end position="343"/>
    </location>
</feature>
<evidence type="ECO:0000256" key="5">
    <source>
        <dbReference type="ARBA" id="ARBA00022989"/>
    </source>
</evidence>
<comment type="similarity">
    <text evidence="8">Belongs to the LAMP family.</text>
</comment>
<feature type="domain" description="Lysosome-associated membrane glycoprotein 2-like luminal" evidence="12">
    <location>
        <begin position="191"/>
        <end position="331"/>
    </location>
</feature>
<accession>A0A8C5CIY5</accession>
<dbReference type="GO" id="GO:0005886">
    <property type="term" value="C:plasma membrane"/>
    <property type="evidence" value="ECO:0007669"/>
    <property type="project" value="TreeGrafter"/>
</dbReference>
<keyword evidence="6 8" id="KW-0472">Membrane</keyword>
<dbReference type="AlphaFoldDB" id="A0A8C5CIY5"/>
<dbReference type="OrthoDB" id="9428839at2759"/>
<dbReference type="Gene3D" id="2.40.160.110">
    <property type="match status" value="1"/>
</dbReference>
<dbReference type="InterPro" id="IPR048528">
    <property type="entry name" value="Lamp2-like_luminal"/>
</dbReference>
<keyword evidence="3 11" id="KW-0732">Signal</keyword>
<evidence type="ECO:0000259" key="12">
    <source>
        <dbReference type="Pfam" id="PF01299"/>
    </source>
</evidence>
<feature type="signal peptide" evidence="11">
    <location>
        <begin position="1"/>
        <end position="18"/>
    </location>
</feature>
<proteinExistence type="inferred from homology"/>
<evidence type="ECO:0000256" key="11">
    <source>
        <dbReference type="SAM" id="SignalP"/>
    </source>
</evidence>
<dbReference type="PRINTS" id="PR00336">
    <property type="entry name" value="LYSASSOCTDMP"/>
</dbReference>
<feature type="compositionally biased region" description="Low complexity" evidence="9">
    <location>
        <begin position="64"/>
        <end position="177"/>
    </location>
</feature>
<keyword evidence="7" id="KW-0325">Glycoprotein</keyword>
<evidence type="ECO:0000256" key="4">
    <source>
        <dbReference type="ARBA" id="ARBA00022753"/>
    </source>
</evidence>
<reference evidence="13" key="2">
    <citation type="submission" date="2025-09" db="UniProtKB">
        <authorList>
            <consortium name="Ensembl"/>
        </authorList>
    </citation>
    <scope>IDENTIFICATION</scope>
</reference>
<dbReference type="GO" id="GO:0031902">
    <property type="term" value="C:late endosome membrane"/>
    <property type="evidence" value="ECO:0007669"/>
    <property type="project" value="TreeGrafter"/>
</dbReference>
<comment type="caution">
    <text evidence="8">Lacks conserved residue(s) required for the propagation of feature annotation.</text>
</comment>
<dbReference type="GO" id="GO:0005765">
    <property type="term" value="C:lysosomal membrane"/>
    <property type="evidence" value="ECO:0007669"/>
    <property type="project" value="UniProtKB-SubCell"/>
</dbReference>
<evidence type="ECO:0000256" key="2">
    <source>
        <dbReference type="ARBA" id="ARBA00022692"/>
    </source>
</evidence>
<dbReference type="GeneTree" id="ENSGT00950000182899"/>
<dbReference type="PANTHER" id="PTHR11506">
    <property type="entry name" value="LYSOSOME-ASSOCIATED MEMBRANE GLYCOPROTEIN"/>
    <property type="match status" value="1"/>
</dbReference>
<dbReference type="Pfam" id="PF01299">
    <property type="entry name" value="Lamp2-like_luminal"/>
    <property type="match status" value="1"/>
</dbReference>
<feature type="transmembrane region" description="Helical" evidence="10">
    <location>
        <begin position="350"/>
        <end position="373"/>
    </location>
</feature>
<evidence type="ECO:0000256" key="3">
    <source>
        <dbReference type="ARBA" id="ARBA00022729"/>
    </source>
</evidence>
<evidence type="ECO:0000256" key="10">
    <source>
        <dbReference type="SAM" id="Phobius"/>
    </source>
</evidence>
<keyword evidence="5 10" id="KW-1133">Transmembrane helix</keyword>
<dbReference type="GO" id="GO:0072594">
    <property type="term" value="P:establishment of protein localization to organelle"/>
    <property type="evidence" value="ECO:0007669"/>
    <property type="project" value="TreeGrafter"/>
</dbReference>
<dbReference type="InterPro" id="IPR002000">
    <property type="entry name" value="Lysosome-assoc_membr_glycop"/>
</dbReference>
<evidence type="ECO:0000256" key="6">
    <source>
        <dbReference type="ARBA" id="ARBA00023136"/>
    </source>
</evidence>
<protein>
    <recommendedName>
        <fullName evidence="12">Lysosome-associated membrane glycoprotein 2-like luminal domain-containing protein</fullName>
    </recommendedName>
</protein>
<evidence type="ECO:0000313" key="14">
    <source>
        <dbReference type="Proteomes" id="UP000694546"/>
    </source>
</evidence>
<dbReference type="PANTHER" id="PTHR11506:SF2">
    <property type="entry name" value="MACROSIALIN"/>
    <property type="match status" value="1"/>
</dbReference>
<comment type="subcellular location">
    <subcellularLocation>
        <location evidence="1">Endosome membrane</location>
        <topology evidence="1">Single-pass type I membrane protein</topology>
    </subcellularLocation>
    <subcellularLocation>
        <location evidence="8">Lysosome membrane</location>
        <topology evidence="8">Single-pass type I membrane protein</topology>
    </subcellularLocation>
</comment>
<name>A0A8C5CIY5_GADMO</name>
<evidence type="ECO:0000256" key="8">
    <source>
        <dbReference type="PROSITE-ProRule" id="PRU00740"/>
    </source>
</evidence>
<evidence type="ECO:0000313" key="13">
    <source>
        <dbReference type="Ensembl" id="ENSGMOP00000059040.1"/>
    </source>
</evidence>
<evidence type="ECO:0000256" key="7">
    <source>
        <dbReference type="ARBA" id="ARBA00023180"/>
    </source>
</evidence>
<dbReference type="PROSITE" id="PS51407">
    <property type="entry name" value="LAMP_3"/>
    <property type="match status" value="1"/>
</dbReference>
<evidence type="ECO:0000256" key="1">
    <source>
        <dbReference type="ARBA" id="ARBA00004530"/>
    </source>
</evidence>
<reference evidence="13" key="1">
    <citation type="submission" date="2025-08" db="UniProtKB">
        <authorList>
            <consortium name="Ensembl"/>
        </authorList>
    </citation>
    <scope>IDENTIFICATION</scope>
</reference>
<keyword evidence="4" id="KW-0967">Endosome</keyword>
<gene>
    <name evidence="13" type="primary">cd68</name>
</gene>
<sequence>MKCGLLFLVVLCTAASVAEDFIKSIPPAPAIAEFQFSTPQVGPEELANTMEQKKKTTKRHTTKPKPITTTTIKPTTTTAKPTTTTAKPTTTTAKPTTTTAKPTTTTAKPTTTTAKPTTTTAKPTTTTAKPTTTTAKPTTTTAKPTTTTGEPNTTTAKPNTTTSKPTTTTGKPTTTVKPVPPTPTPSAHLIMGKYNITKNGSICQLAQMALQIRLVSDKVNGTFIVQPVLTKTTTSACQEKTASLNITFGEGFILFIYEKNTTGNSVYVKELSFSLFYPFGTAAVKYSQRNDSLHLFAAQVGHSYSCRNESIYMGKGLYLDVNQDRMQAFNFTKSNEFGVSDPCPADVPTYSVAIAVGVILLVLIIVVVVAYVVGRRRRANGYQAL</sequence>